<evidence type="ECO:0000256" key="7">
    <source>
        <dbReference type="ARBA" id="ARBA00023014"/>
    </source>
</evidence>
<keyword evidence="3" id="KW-0808">Transferase</keyword>
<dbReference type="GO" id="GO:0005829">
    <property type="term" value="C:cytosol"/>
    <property type="evidence" value="ECO:0007669"/>
    <property type="project" value="TreeGrafter"/>
</dbReference>
<dbReference type="Proteomes" id="UP000265882">
    <property type="component" value="Unassembled WGS sequence"/>
</dbReference>
<dbReference type="EMBL" id="QZKU01000138">
    <property type="protein sequence ID" value="RJP15265.1"/>
    <property type="molecule type" value="Genomic_DNA"/>
</dbReference>
<evidence type="ECO:0000256" key="4">
    <source>
        <dbReference type="ARBA" id="ARBA00022691"/>
    </source>
</evidence>
<dbReference type="AlphaFoldDB" id="A0A3A4N9E1"/>
<evidence type="ECO:0000313" key="10">
    <source>
        <dbReference type="EMBL" id="RJP15265.1"/>
    </source>
</evidence>
<protein>
    <submittedName>
        <fullName evidence="10">Radical SAM protein</fullName>
    </submittedName>
</protein>
<dbReference type="InterPro" id="IPR058240">
    <property type="entry name" value="rSAM_sf"/>
</dbReference>
<sequence>MKKIVFVEPKAPGFHIYSKWSLPRLGTVILATILRNRGHDVKVFVEEIQRVDKDDLFASDLVGISTITSTAPRAYALADEVRAKGVKVVMGGAHPTFLADEAMEHADFVIRGEGEEALVELLDAVDGKRPLETIAGLSYWRNGEITHNRSRELCPDLDAHPSPDLSLIAGFGTGTRSFFRNPNIIPVITSRGCPFNCKFCSVTPMFGRKYRFRSTEKVLEDIRPYVDRTIFFYDDNFTANKKRTKELLSRMIEEGLTPDWTAQVRADVAKDDELLDLMERSKCSTVYIGFESINPRTLDLYSKGQTLEDIKESIRKLHEHGIQIHGMFVLGSDEDDVRIIRETARFAKKVKIDTVQFMILTPIPGSEIFHEFDEGKKIFTYDWTLYDGHHVVFKPKNMVPIVLQKEAVRAMKKFFSRAQMLKSLFKGDLRHAIIKGYANHLLRKWDRFNKDFYYKLKNELYEELNTQIIRIADKLKQAGFEKPTIDGQSR</sequence>
<dbReference type="GO" id="GO:0046872">
    <property type="term" value="F:metal ion binding"/>
    <property type="evidence" value="ECO:0007669"/>
    <property type="project" value="UniProtKB-KW"/>
</dbReference>
<dbReference type="PANTHER" id="PTHR43409:SF7">
    <property type="entry name" value="BLL1977 PROTEIN"/>
    <property type="match status" value="1"/>
</dbReference>
<dbReference type="PROSITE" id="PS51332">
    <property type="entry name" value="B12_BINDING"/>
    <property type="match status" value="1"/>
</dbReference>
<organism evidence="10 11">
    <name type="scientific">Abyssobacteria bacterium (strain SURF_5)</name>
    <dbReference type="NCBI Taxonomy" id="2093360"/>
    <lineage>
        <taxon>Bacteria</taxon>
        <taxon>Pseudomonadati</taxon>
        <taxon>Candidatus Hydrogenedentota</taxon>
        <taxon>Candidatus Abyssobacteria</taxon>
    </lineage>
</organism>
<dbReference type="GO" id="GO:0003824">
    <property type="term" value="F:catalytic activity"/>
    <property type="evidence" value="ECO:0007669"/>
    <property type="project" value="InterPro"/>
</dbReference>
<dbReference type="SMART" id="SM00729">
    <property type="entry name" value="Elp3"/>
    <property type="match status" value="1"/>
</dbReference>
<evidence type="ECO:0000256" key="6">
    <source>
        <dbReference type="ARBA" id="ARBA00023004"/>
    </source>
</evidence>
<evidence type="ECO:0000259" key="9">
    <source>
        <dbReference type="PROSITE" id="PS51918"/>
    </source>
</evidence>
<evidence type="ECO:0000313" key="11">
    <source>
        <dbReference type="Proteomes" id="UP000265882"/>
    </source>
</evidence>
<dbReference type="PANTHER" id="PTHR43409">
    <property type="entry name" value="ANAEROBIC MAGNESIUM-PROTOPORPHYRIN IX MONOMETHYL ESTER CYCLASE-RELATED"/>
    <property type="match status" value="1"/>
</dbReference>
<evidence type="ECO:0000259" key="8">
    <source>
        <dbReference type="PROSITE" id="PS51332"/>
    </source>
</evidence>
<comment type="cofactor">
    <cofactor evidence="1">
        <name>[4Fe-4S] cluster</name>
        <dbReference type="ChEBI" id="CHEBI:49883"/>
    </cofactor>
</comment>
<dbReference type="InterPro" id="IPR006158">
    <property type="entry name" value="Cobalamin-bd"/>
</dbReference>
<proteinExistence type="predicted"/>
<dbReference type="CDD" id="cd01335">
    <property type="entry name" value="Radical_SAM"/>
    <property type="match status" value="1"/>
</dbReference>
<keyword evidence="2" id="KW-0489">Methyltransferase</keyword>
<dbReference type="GO" id="GO:0051539">
    <property type="term" value="F:4 iron, 4 sulfur cluster binding"/>
    <property type="evidence" value="ECO:0007669"/>
    <property type="project" value="UniProtKB-KW"/>
</dbReference>
<evidence type="ECO:0000256" key="2">
    <source>
        <dbReference type="ARBA" id="ARBA00022603"/>
    </source>
</evidence>
<feature type="domain" description="Radical SAM core" evidence="9">
    <location>
        <begin position="179"/>
        <end position="396"/>
    </location>
</feature>
<dbReference type="SUPFAM" id="SSF102114">
    <property type="entry name" value="Radical SAM enzymes"/>
    <property type="match status" value="1"/>
</dbReference>
<evidence type="ECO:0000256" key="1">
    <source>
        <dbReference type="ARBA" id="ARBA00001966"/>
    </source>
</evidence>
<dbReference type="InterPro" id="IPR036724">
    <property type="entry name" value="Cobalamin-bd_sf"/>
</dbReference>
<reference evidence="10 11" key="1">
    <citation type="journal article" date="2017" name="ISME J.">
        <title>Energy and carbon metabolisms in a deep terrestrial subsurface fluid microbial community.</title>
        <authorList>
            <person name="Momper L."/>
            <person name="Jungbluth S.P."/>
            <person name="Lee M.D."/>
            <person name="Amend J.P."/>
        </authorList>
    </citation>
    <scope>NUCLEOTIDE SEQUENCE [LARGE SCALE GENOMIC DNA]</scope>
    <source>
        <strain evidence="10">SURF_5</strain>
    </source>
</reference>
<dbReference type="SFLD" id="SFLDS00029">
    <property type="entry name" value="Radical_SAM"/>
    <property type="match status" value="1"/>
</dbReference>
<dbReference type="InterPro" id="IPR051198">
    <property type="entry name" value="BchE-like"/>
</dbReference>
<dbReference type="Pfam" id="PF04055">
    <property type="entry name" value="Radical_SAM"/>
    <property type="match status" value="1"/>
</dbReference>
<keyword evidence="6" id="KW-0408">Iron</keyword>
<name>A0A3A4N9E1_ABYX5</name>
<accession>A0A3A4N9E1</accession>
<dbReference type="SFLD" id="SFLDG01123">
    <property type="entry name" value="methyltransferase_(Class_B)"/>
    <property type="match status" value="1"/>
</dbReference>
<gene>
    <name evidence="10" type="ORF">C4520_20510</name>
</gene>
<dbReference type="Gene3D" id="3.80.30.20">
    <property type="entry name" value="tm_1862 like domain"/>
    <property type="match status" value="1"/>
</dbReference>
<dbReference type="InterPro" id="IPR023404">
    <property type="entry name" value="rSAM_horseshoe"/>
</dbReference>
<feature type="domain" description="B12-binding" evidence="8">
    <location>
        <begin position="1"/>
        <end position="132"/>
    </location>
</feature>
<dbReference type="Gene3D" id="3.40.50.280">
    <property type="entry name" value="Cobalamin-binding domain"/>
    <property type="match status" value="1"/>
</dbReference>
<comment type="caution">
    <text evidence="10">The sequence shown here is derived from an EMBL/GenBank/DDBJ whole genome shotgun (WGS) entry which is preliminary data.</text>
</comment>
<dbReference type="SUPFAM" id="SSF52242">
    <property type="entry name" value="Cobalamin (vitamin B12)-binding domain"/>
    <property type="match status" value="1"/>
</dbReference>
<dbReference type="PROSITE" id="PS51918">
    <property type="entry name" value="RADICAL_SAM"/>
    <property type="match status" value="1"/>
</dbReference>
<evidence type="ECO:0000256" key="3">
    <source>
        <dbReference type="ARBA" id="ARBA00022679"/>
    </source>
</evidence>
<evidence type="ECO:0000256" key="5">
    <source>
        <dbReference type="ARBA" id="ARBA00022723"/>
    </source>
</evidence>
<keyword evidence="4" id="KW-0949">S-adenosyl-L-methionine</keyword>
<keyword evidence="7" id="KW-0411">Iron-sulfur</keyword>
<keyword evidence="5" id="KW-0479">Metal-binding</keyword>
<dbReference type="SFLD" id="SFLDG01082">
    <property type="entry name" value="B12-binding_domain_containing"/>
    <property type="match status" value="1"/>
</dbReference>
<dbReference type="InterPro" id="IPR007197">
    <property type="entry name" value="rSAM"/>
</dbReference>
<dbReference type="Pfam" id="PF02310">
    <property type="entry name" value="B12-binding"/>
    <property type="match status" value="1"/>
</dbReference>
<dbReference type="InterPro" id="IPR034466">
    <property type="entry name" value="Methyltransferase_Class_B"/>
</dbReference>
<dbReference type="CDD" id="cd02068">
    <property type="entry name" value="radical_SAM_B12_BD"/>
    <property type="match status" value="1"/>
</dbReference>
<dbReference type="InterPro" id="IPR006638">
    <property type="entry name" value="Elp3/MiaA/NifB-like_rSAM"/>
</dbReference>
<dbReference type="GO" id="GO:0031419">
    <property type="term" value="F:cobalamin binding"/>
    <property type="evidence" value="ECO:0007669"/>
    <property type="project" value="InterPro"/>
</dbReference>